<evidence type="ECO:0000313" key="1">
    <source>
        <dbReference type="EMBL" id="CAB4543947.1"/>
    </source>
</evidence>
<reference evidence="1" key="1">
    <citation type="submission" date="2020-05" db="EMBL/GenBank/DDBJ databases">
        <authorList>
            <person name="Chiriac C."/>
            <person name="Salcher M."/>
            <person name="Ghai R."/>
            <person name="Kavagutti S V."/>
        </authorList>
    </citation>
    <scope>NUCLEOTIDE SEQUENCE</scope>
</reference>
<organism evidence="1">
    <name type="scientific">freshwater metagenome</name>
    <dbReference type="NCBI Taxonomy" id="449393"/>
    <lineage>
        <taxon>unclassified sequences</taxon>
        <taxon>metagenomes</taxon>
        <taxon>ecological metagenomes</taxon>
    </lineage>
</organism>
<sequence length="69" mass="7603">MAGPLTEFIATAFEPSRQSRLIGLSIEELVIAEHVTTCPEIFSVECAQPVSIKIATTITSFFIENPYRS</sequence>
<gene>
    <name evidence="1" type="ORF">UFOPK1412_00802</name>
</gene>
<dbReference type="AlphaFoldDB" id="A0A6J6BYY2"/>
<accession>A0A6J6BYY2</accession>
<proteinExistence type="predicted"/>
<dbReference type="EMBL" id="CAEZSI010000109">
    <property type="protein sequence ID" value="CAB4543947.1"/>
    <property type="molecule type" value="Genomic_DNA"/>
</dbReference>
<protein>
    <submittedName>
        <fullName evidence="1">Unannotated protein</fullName>
    </submittedName>
</protein>
<name>A0A6J6BYY2_9ZZZZ</name>